<reference evidence="1 2" key="1">
    <citation type="submission" date="2018-05" db="EMBL/GenBank/DDBJ databases">
        <title>Genomic Encyclopedia of Type Strains, Phase IV (KMG-IV): sequencing the most valuable type-strain genomes for metagenomic binning, comparative biology and taxonomic classification.</title>
        <authorList>
            <person name="Goeker M."/>
        </authorList>
    </citation>
    <scope>NUCLEOTIDE SEQUENCE [LARGE SCALE GENOMIC DNA]</scope>
    <source>
        <strain evidence="1 2">DSM 19792</strain>
    </source>
</reference>
<sequence length="342" mass="38498">MPLSDSHANLNDHDQLSIPGLHAYWSRMMASLTGKSTGHNPKFHRDRLLLHVLGLGLEQTLHHLVQNHPDFDEFKAWIIATAGMPTDSVIARLQNLYMGTPLPPDISGLFEQVNSMPDVFDKEDLQHWAEHGFVILTEAVPLADCAMAAQTIWNALGASENDEASWYHKGHTNIMVQLFQSPAFEKNRRSLRIHKAFAQLWGTSNLWATTDRCSFNVPETPGHVFQGPDLHWDVSLQQPVPFATQGVLYLTDTPPEQGALTLVPGFHQRLGKWLDELPENAYPREQDLHALGSIPVGGKAGDLVIWHQALPHGSRPNRGKKPRIVQYINMLPSHLQIHENWR</sequence>
<dbReference type="PANTHER" id="PTHR31630:SF6">
    <property type="entry name" value="PHYTANOYL-COA DIOXYGENASE-RELATED"/>
    <property type="match status" value="1"/>
</dbReference>
<keyword evidence="1" id="KW-0560">Oxidoreductase</keyword>
<dbReference type="PANTHER" id="PTHR31630">
    <property type="entry name" value="PHYTANOYL-COA DIOXYGENASE-RELATED-RELATED"/>
    <property type="match status" value="1"/>
</dbReference>
<dbReference type="SUPFAM" id="SSF51197">
    <property type="entry name" value="Clavaminate synthase-like"/>
    <property type="match status" value="1"/>
</dbReference>
<dbReference type="InterPro" id="IPR008775">
    <property type="entry name" value="Phytyl_CoA_dOase-like"/>
</dbReference>
<name>A0A318JHE5_9BURK</name>
<dbReference type="RefSeq" id="WP_245936783.1">
    <property type="nucleotide sequence ID" value="NZ_QJKB01000001.1"/>
</dbReference>
<gene>
    <name evidence="1" type="ORF">DFR42_101215</name>
</gene>
<dbReference type="Pfam" id="PF05721">
    <property type="entry name" value="PhyH"/>
    <property type="match status" value="1"/>
</dbReference>
<organism evidence="1 2">
    <name type="scientific">Undibacterium pigrum</name>
    <dbReference type="NCBI Taxonomy" id="401470"/>
    <lineage>
        <taxon>Bacteria</taxon>
        <taxon>Pseudomonadati</taxon>
        <taxon>Pseudomonadota</taxon>
        <taxon>Betaproteobacteria</taxon>
        <taxon>Burkholderiales</taxon>
        <taxon>Oxalobacteraceae</taxon>
        <taxon>Undibacterium</taxon>
    </lineage>
</organism>
<dbReference type="EMBL" id="QJKB01000001">
    <property type="protein sequence ID" value="PXX46642.1"/>
    <property type="molecule type" value="Genomic_DNA"/>
</dbReference>
<dbReference type="Gene3D" id="2.60.120.620">
    <property type="entry name" value="q2cbj1_9rhob like domain"/>
    <property type="match status" value="1"/>
</dbReference>
<proteinExistence type="predicted"/>
<evidence type="ECO:0000313" key="1">
    <source>
        <dbReference type="EMBL" id="PXX46642.1"/>
    </source>
</evidence>
<keyword evidence="2" id="KW-1185">Reference proteome</keyword>
<keyword evidence="1" id="KW-0223">Dioxygenase</keyword>
<accession>A0A318JHE5</accession>
<protein>
    <submittedName>
        <fullName evidence="1">Phytanoyl-CoA dioxygenase PhyH</fullName>
    </submittedName>
</protein>
<comment type="caution">
    <text evidence="1">The sequence shown here is derived from an EMBL/GenBank/DDBJ whole genome shotgun (WGS) entry which is preliminary data.</text>
</comment>
<evidence type="ECO:0000313" key="2">
    <source>
        <dbReference type="Proteomes" id="UP000247792"/>
    </source>
</evidence>
<dbReference type="AlphaFoldDB" id="A0A318JHE5"/>
<dbReference type="GO" id="GO:0016706">
    <property type="term" value="F:2-oxoglutarate-dependent dioxygenase activity"/>
    <property type="evidence" value="ECO:0007669"/>
    <property type="project" value="UniProtKB-ARBA"/>
</dbReference>
<dbReference type="Proteomes" id="UP000247792">
    <property type="component" value="Unassembled WGS sequence"/>
</dbReference>